<evidence type="ECO:0000256" key="2">
    <source>
        <dbReference type="ARBA" id="ARBA00004316"/>
    </source>
</evidence>
<dbReference type="Gene3D" id="1.20.58.530">
    <property type="match status" value="1"/>
</dbReference>
<evidence type="ECO:0000256" key="18">
    <source>
        <dbReference type="ARBA" id="ARBA00023305"/>
    </source>
</evidence>
<dbReference type="InterPro" id="IPR036961">
    <property type="entry name" value="Kinesin_motor_dom_sf"/>
</dbReference>
<dbReference type="Pfam" id="PF00063">
    <property type="entry name" value="Myosin_head"/>
    <property type="match status" value="1"/>
</dbReference>
<dbReference type="GO" id="GO:0005524">
    <property type="term" value="F:ATP binding"/>
    <property type="evidence" value="ECO:0007669"/>
    <property type="project" value="UniProtKB-UniRule"/>
</dbReference>
<dbReference type="GO" id="GO:0007601">
    <property type="term" value="P:visual perception"/>
    <property type="evidence" value="ECO:0007669"/>
    <property type="project" value="UniProtKB-KW"/>
</dbReference>
<accession>A0A6S7HUP5</accession>
<comment type="similarity">
    <text evidence="3">In the C-terminal section; belongs to the TRAFAC class myosin-kinesin ATPase superfamily. Myosin family.</text>
</comment>
<dbReference type="PROSITE" id="PS50011">
    <property type="entry name" value="PROTEIN_KINASE_DOM"/>
    <property type="match status" value="1"/>
</dbReference>
<keyword evidence="5" id="KW-0963">Cytoplasm</keyword>
<keyword evidence="17" id="KW-0966">Cell projection</keyword>
<dbReference type="Gene3D" id="6.20.240.20">
    <property type="match status" value="1"/>
</dbReference>
<evidence type="ECO:0000256" key="11">
    <source>
        <dbReference type="ARBA" id="ARBA00022777"/>
    </source>
</evidence>
<sequence length="1278" mass="148258">VIACDQQFDCNYDSRCDVWSLGITAIELADGTPPFADEHPMRALFKIPRSPPPTVKNPAKWSAIFNDFISKCVVKDLERRPTVHELLQHKFVKWIPQKKREVQQTLKNLMVTHYGTQDGVDCDNSWYRSPIGAHRNQWRDRKMLGVDDLASLENLTEETILTHVMERYLGDQIYTYIGDILIAVNPFKTLPIYDKQNVLKYQNIEKQSAPPHIFAIAATAYRCMLINQHQQCCLISGESGAGKTVSSNFLVQQLAELGKSGNRMLENRILQVNPLMEALGNAQTGINDNSSRFGKYLELQFTSNGNIIGARLTEYLLEKSRVVSQSEEERNFHIFYYFLAGLWRDGKLADYSLKVKGKYKYLQSGTKSLEDAVFTTENKQRYDEFKKALNIIGFTAEEMSTLFSIIAAIIHIGDIDFIEDYSDRHMAANSKVSNYQQLQIIASLLRVSAKDLCDALITSSNVTRGETISRKKTVQQSQDCRDAMAKAMYNVLFSWIVDRINQLLASDDGSQSKEFKIGILDIFGFENFHHNSFEQLFINIANEQIQHYFNQYIFTMEMNEYQKEGIPTSKIIINDNKHMVDLFLQRPMGLLALLDEESGFPKASDRTLIDKFNSNIQSDCYTRSRDVNPSFAIKHYAGKVFYDATGFLEKNRDTMSPDIIHVLRTSENMLLRTYFSQGLSSRHDIQGRKPYTSPRGGNFNKCEPRESMIIVSMPAGKSTNSVSRRQQTLSMTFRGSLEDLLFRLNKAEPHFVRCIKPNDKKMADLFDQERVMTQLKYTGVLETTRLRKEGYSERITFQEFVRRYQLVLFHLNENVRPDALSCKAILRAAGLDHWLVGKTKIFLKYYHVEKLGAILEKYRHSVVLVQRAVRAWLQRRRFKHVRDKRNQSAIVLQKVYRGRLVRKKYGYMLNKRERKAIVIQAVVRGWLAMRRYKRLKVKREQCATKLQAVFRGYRVKRFFQKELEMRRRIRREQQEAAAMRITAAARGFQGRKEYGRLLEKSSQLETKMIYFLQQVSHLCDEFYGAQRDLNKPVPKDDRYTENTQGLVSPPRYEQYKAIEKPREKLPERFDKESVVNSKVINGRSEMKALKTNPIAQSNQAKHTSSRTISPKKTYPNPISESGYKINPIILETQREMETENEQKRRGESFIVDTNPLGLNYRGVEKRNEPSMRTREYRSEAEKFFENRNGLEKRPRKQNETRKTSTSSNVLVVRQPPNAGYVRRKQGRDETAQSVKLHEVQDVSDLRARLRRTGQIEEGSGLHKIELARQHSQRIIDVQ</sequence>
<gene>
    <name evidence="23" type="ORF">PACLA_8A075672</name>
</gene>
<dbReference type="Gene3D" id="1.20.120.720">
    <property type="entry name" value="Myosin VI head, motor domain, U50 subdomain"/>
    <property type="match status" value="1"/>
</dbReference>
<keyword evidence="14 21" id="KW-0505">Motor protein</keyword>
<evidence type="ECO:0000256" key="22">
    <source>
        <dbReference type="SAM" id="MobiDB-lite"/>
    </source>
</evidence>
<proteinExistence type="inferred from homology"/>
<dbReference type="SMART" id="SM00015">
    <property type="entry name" value="IQ"/>
    <property type="match status" value="5"/>
</dbReference>
<keyword evidence="6" id="KW-0723">Serine/threonine-protein kinase</keyword>
<keyword evidence="18" id="KW-0844">Vision</keyword>
<evidence type="ECO:0000256" key="7">
    <source>
        <dbReference type="ARBA" id="ARBA00022606"/>
    </source>
</evidence>
<evidence type="ECO:0000313" key="23">
    <source>
        <dbReference type="EMBL" id="CAB4009294.1"/>
    </source>
</evidence>
<evidence type="ECO:0000256" key="15">
    <source>
        <dbReference type="ARBA" id="ARBA00023203"/>
    </source>
</evidence>
<dbReference type="Gene3D" id="3.40.850.10">
    <property type="entry name" value="Kinesin motor domain"/>
    <property type="match status" value="1"/>
</dbReference>
<dbReference type="Pfam" id="PF00612">
    <property type="entry name" value="IQ"/>
    <property type="match status" value="4"/>
</dbReference>
<evidence type="ECO:0000256" key="17">
    <source>
        <dbReference type="ARBA" id="ARBA00023273"/>
    </source>
</evidence>
<dbReference type="SUPFAM" id="SSF56112">
    <property type="entry name" value="Protein kinase-like (PK-like)"/>
    <property type="match status" value="1"/>
</dbReference>
<dbReference type="GO" id="GO:0003779">
    <property type="term" value="F:actin binding"/>
    <property type="evidence" value="ECO:0007669"/>
    <property type="project" value="UniProtKB-KW"/>
</dbReference>
<evidence type="ECO:0000256" key="3">
    <source>
        <dbReference type="ARBA" id="ARBA00006998"/>
    </source>
</evidence>
<evidence type="ECO:0000256" key="21">
    <source>
        <dbReference type="PROSITE-ProRule" id="PRU00782"/>
    </source>
</evidence>
<protein>
    <recommendedName>
        <fullName evidence="4">non-specific serine/threonine protein kinase</fullName>
        <ecNumber evidence="4">2.7.11.1</ecNumber>
    </recommendedName>
</protein>
<dbReference type="Pfam" id="PF00069">
    <property type="entry name" value="Pkinase"/>
    <property type="match status" value="1"/>
</dbReference>
<dbReference type="Gene3D" id="1.20.5.190">
    <property type="match status" value="2"/>
</dbReference>
<evidence type="ECO:0000256" key="20">
    <source>
        <dbReference type="ARBA" id="ARBA00048679"/>
    </source>
</evidence>
<keyword evidence="10 21" id="KW-0547">Nucleotide-binding</keyword>
<keyword evidence="15 21" id="KW-0009">Actin-binding</keyword>
<feature type="compositionally biased region" description="Polar residues" evidence="22">
    <location>
        <begin position="1093"/>
        <end position="1110"/>
    </location>
</feature>
<feature type="compositionally biased region" description="Basic and acidic residues" evidence="22">
    <location>
        <begin position="1167"/>
        <end position="1202"/>
    </location>
</feature>
<dbReference type="SMART" id="SM00242">
    <property type="entry name" value="MYSc"/>
    <property type="match status" value="1"/>
</dbReference>
<evidence type="ECO:0000256" key="13">
    <source>
        <dbReference type="ARBA" id="ARBA00023123"/>
    </source>
</evidence>
<dbReference type="AlphaFoldDB" id="A0A6S7HUP5"/>
<comment type="catalytic activity">
    <reaction evidence="19">
        <text>L-threonyl-[protein] + ATP = O-phospho-L-threonyl-[protein] + ADP + H(+)</text>
        <dbReference type="Rhea" id="RHEA:46608"/>
        <dbReference type="Rhea" id="RHEA-COMP:11060"/>
        <dbReference type="Rhea" id="RHEA-COMP:11605"/>
        <dbReference type="ChEBI" id="CHEBI:15378"/>
        <dbReference type="ChEBI" id="CHEBI:30013"/>
        <dbReference type="ChEBI" id="CHEBI:30616"/>
        <dbReference type="ChEBI" id="CHEBI:61977"/>
        <dbReference type="ChEBI" id="CHEBI:456216"/>
        <dbReference type="EC" id="2.7.11.1"/>
    </reaction>
</comment>
<keyword evidence="9" id="KW-0677">Repeat</keyword>
<dbReference type="PROSITE" id="PS50096">
    <property type="entry name" value="IQ"/>
    <property type="match status" value="5"/>
</dbReference>
<feature type="binding site" evidence="21">
    <location>
        <begin position="237"/>
        <end position="244"/>
    </location>
    <ligand>
        <name>ATP</name>
        <dbReference type="ChEBI" id="CHEBI:30616"/>
    </ligand>
</feature>
<dbReference type="PROSITE" id="PS51456">
    <property type="entry name" value="MYOSIN_MOTOR"/>
    <property type="match status" value="1"/>
</dbReference>
<dbReference type="InterPro" id="IPR027417">
    <property type="entry name" value="P-loop_NTPase"/>
</dbReference>
<evidence type="ECO:0000256" key="10">
    <source>
        <dbReference type="ARBA" id="ARBA00022741"/>
    </source>
</evidence>
<dbReference type="Gene3D" id="1.10.510.10">
    <property type="entry name" value="Transferase(Phosphotransferase) domain 1"/>
    <property type="match status" value="1"/>
</dbReference>
<evidence type="ECO:0000313" key="24">
    <source>
        <dbReference type="Proteomes" id="UP001152795"/>
    </source>
</evidence>
<keyword evidence="16" id="KW-0206">Cytoskeleton</keyword>
<keyword evidence="11" id="KW-0418">Kinase</keyword>
<feature type="region of interest" description="Disordered" evidence="22">
    <location>
        <begin position="1167"/>
        <end position="1208"/>
    </location>
</feature>
<dbReference type="SUPFAM" id="SSF52540">
    <property type="entry name" value="P-loop containing nucleoside triphosphate hydrolases"/>
    <property type="match status" value="1"/>
</dbReference>
<evidence type="ECO:0000256" key="8">
    <source>
        <dbReference type="ARBA" id="ARBA00022679"/>
    </source>
</evidence>
<dbReference type="GO" id="GO:0004674">
    <property type="term" value="F:protein serine/threonine kinase activity"/>
    <property type="evidence" value="ECO:0007669"/>
    <property type="project" value="UniProtKB-KW"/>
</dbReference>
<reference evidence="23" key="1">
    <citation type="submission" date="2020-04" db="EMBL/GenBank/DDBJ databases">
        <authorList>
            <person name="Alioto T."/>
            <person name="Alioto T."/>
            <person name="Gomez Garrido J."/>
        </authorList>
    </citation>
    <scope>NUCLEOTIDE SEQUENCE</scope>
    <source>
        <strain evidence="23">A484AB</strain>
    </source>
</reference>
<feature type="region of interest" description="Disordered" evidence="22">
    <location>
        <begin position="1091"/>
        <end position="1120"/>
    </location>
</feature>
<dbReference type="InterPro" id="IPR011009">
    <property type="entry name" value="Kinase-like_dom_sf"/>
</dbReference>
<comment type="caution">
    <text evidence="23">The sequence shown here is derived from an EMBL/GenBank/DDBJ whole genome shotgun (WGS) entry which is preliminary data.</text>
</comment>
<comment type="subcellular location">
    <subcellularLocation>
        <location evidence="2">Cell projection</location>
    </subcellularLocation>
    <subcellularLocation>
        <location evidence="1">Cytoplasm</location>
        <location evidence="1">Cytoskeleton</location>
    </subcellularLocation>
</comment>
<evidence type="ECO:0000256" key="1">
    <source>
        <dbReference type="ARBA" id="ARBA00004245"/>
    </source>
</evidence>
<evidence type="ECO:0000256" key="19">
    <source>
        <dbReference type="ARBA" id="ARBA00047899"/>
    </source>
</evidence>
<evidence type="ECO:0000256" key="5">
    <source>
        <dbReference type="ARBA" id="ARBA00022490"/>
    </source>
</evidence>
<dbReference type="GO" id="GO:0016459">
    <property type="term" value="C:myosin complex"/>
    <property type="evidence" value="ECO:0007669"/>
    <property type="project" value="UniProtKB-KW"/>
</dbReference>
<dbReference type="GO" id="GO:0000146">
    <property type="term" value="F:microfilament motor activity"/>
    <property type="evidence" value="ECO:0007669"/>
    <property type="project" value="TreeGrafter"/>
</dbReference>
<dbReference type="EMBL" id="CACRXK020006405">
    <property type="protein sequence ID" value="CAB4009294.1"/>
    <property type="molecule type" value="Genomic_DNA"/>
</dbReference>
<name>A0A6S7HUP5_PARCT</name>
<evidence type="ECO:0000256" key="14">
    <source>
        <dbReference type="ARBA" id="ARBA00023175"/>
    </source>
</evidence>
<keyword evidence="8" id="KW-0808">Transferase</keyword>
<evidence type="ECO:0000256" key="4">
    <source>
        <dbReference type="ARBA" id="ARBA00012513"/>
    </source>
</evidence>
<evidence type="ECO:0000256" key="6">
    <source>
        <dbReference type="ARBA" id="ARBA00022527"/>
    </source>
</evidence>
<organism evidence="23 24">
    <name type="scientific">Paramuricea clavata</name>
    <name type="common">Red gorgonian</name>
    <name type="synonym">Violescent sea-whip</name>
    <dbReference type="NCBI Taxonomy" id="317549"/>
    <lineage>
        <taxon>Eukaryota</taxon>
        <taxon>Metazoa</taxon>
        <taxon>Cnidaria</taxon>
        <taxon>Anthozoa</taxon>
        <taxon>Octocorallia</taxon>
        <taxon>Malacalcyonacea</taxon>
        <taxon>Plexauridae</taxon>
        <taxon>Paramuricea</taxon>
    </lineage>
</organism>
<keyword evidence="24" id="KW-1185">Reference proteome</keyword>
<keyword evidence="12 21" id="KW-0067">ATP-binding</keyword>
<evidence type="ECO:0000256" key="9">
    <source>
        <dbReference type="ARBA" id="ARBA00022737"/>
    </source>
</evidence>
<dbReference type="InterPro" id="IPR001609">
    <property type="entry name" value="Myosin_head_motor_dom-like"/>
</dbReference>
<dbReference type="GO" id="GO:0042995">
    <property type="term" value="C:cell projection"/>
    <property type="evidence" value="ECO:0007669"/>
    <property type="project" value="UniProtKB-SubCell"/>
</dbReference>
<dbReference type="InterPro" id="IPR052409">
    <property type="entry name" value="Myosin-III_kinase_activity"/>
</dbReference>
<keyword evidence="7" id="KW-0716">Sensory transduction</keyword>
<dbReference type="EC" id="2.7.11.1" evidence="4"/>
<dbReference type="PANTHER" id="PTHR46256:SF3">
    <property type="entry name" value="MYOSIN MOTOR DOMAIN-CONTAINING PROTEIN"/>
    <property type="match status" value="1"/>
</dbReference>
<keyword evidence="13 21" id="KW-0518">Myosin</keyword>
<dbReference type="GO" id="GO:0030832">
    <property type="term" value="P:regulation of actin filament length"/>
    <property type="evidence" value="ECO:0007669"/>
    <property type="project" value="TreeGrafter"/>
</dbReference>
<dbReference type="InterPro" id="IPR000048">
    <property type="entry name" value="IQ_motif_EF-hand-BS"/>
</dbReference>
<comment type="catalytic activity">
    <reaction evidence="20">
        <text>L-seryl-[protein] + ATP = O-phospho-L-seryl-[protein] + ADP + H(+)</text>
        <dbReference type="Rhea" id="RHEA:17989"/>
        <dbReference type="Rhea" id="RHEA-COMP:9863"/>
        <dbReference type="Rhea" id="RHEA-COMP:11604"/>
        <dbReference type="ChEBI" id="CHEBI:15378"/>
        <dbReference type="ChEBI" id="CHEBI:29999"/>
        <dbReference type="ChEBI" id="CHEBI:30616"/>
        <dbReference type="ChEBI" id="CHEBI:83421"/>
        <dbReference type="ChEBI" id="CHEBI:456216"/>
        <dbReference type="EC" id="2.7.11.1"/>
    </reaction>
</comment>
<feature type="region of interest" description="Actin-binding" evidence="21">
    <location>
        <begin position="737"/>
        <end position="759"/>
    </location>
</feature>
<feature type="non-terminal residue" evidence="23">
    <location>
        <position position="1"/>
    </location>
</feature>
<dbReference type="Gene3D" id="1.10.10.820">
    <property type="match status" value="1"/>
</dbReference>
<dbReference type="InterPro" id="IPR000719">
    <property type="entry name" value="Prot_kinase_dom"/>
</dbReference>
<evidence type="ECO:0000256" key="16">
    <source>
        <dbReference type="ARBA" id="ARBA00023212"/>
    </source>
</evidence>
<evidence type="ECO:0000256" key="12">
    <source>
        <dbReference type="ARBA" id="ARBA00022840"/>
    </source>
</evidence>
<dbReference type="PRINTS" id="PR00193">
    <property type="entry name" value="MYOSINHEAVY"/>
</dbReference>
<dbReference type="Proteomes" id="UP001152795">
    <property type="component" value="Unassembled WGS sequence"/>
</dbReference>
<dbReference type="OrthoDB" id="6108017at2759"/>
<comment type="similarity">
    <text evidence="21">Belongs to the TRAFAC class myosin-kinesin ATPase superfamily. Myosin family.</text>
</comment>
<dbReference type="PANTHER" id="PTHR46256">
    <property type="entry name" value="AGAP011099-PA"/>
    <property type="match status" value="1"/>
</dbReference>